<reference evidence="1" key="1">
    <citation type="submission" date="2018-02" db="EMBL/GenBank/DDBJ databases">
        <title>Rhizophora mucronata_Transcriptome.</title>
        <authorList>
            <person name="Meera S.P."/>
            <person name="Sreeshan A."/>
            <person name="Augustine A."/>
        </authorList>
    </citation>
    <scope>NUCLEOTIDE SEQUENCE</scope>
    <source>
        <tissue evidence="1">Leaf</tissue>
    </source>
</reference>
<name>A0A2P2N7X9_RHIMU</name>
<dbReference type="AlphaFoldDB" id="A0A2P2N7X9"/>
<dbReference type="EMBL" id="GGEC01058113">
    <property type="protein sequence ID" value="MBX38597.1"/>
    <property type="molecule type" value="Transcribed_RNA"/>
</dbReference>
<protein>
    <submittedName>
        <fullName evidence="1">Uncharacterized protein</fullName>
    </submittedName>
</protein>
<sequence>MLFSLYPFSKTCISTLSFIGHAFCELVA</sequence>
<organism evidence="1">
    <name type="scientific">Rhizophora mucronata</name>
    <name type="common">Asiatic mangrove</name>
    <dbReference type="NCBI Taxonomy" id="61149"/>
    <lineage>
        <taxon>Eukaryota</taxon>
        <taxon>Viridiplantae</taxon>
        <taxon>Streptophyta</taxon>
        <taxon>Embryophyta</taxon>
        <taxon>Tracheophyta</taxon>
        <taxon>Spermatophyta</taxon>
        <taxon>Magnoliopsida</taxon>
        <taxon>eudicotyledons</taxon>
        <taxon>Gunneridae</taxon>
        <taxon>Pentapetalae</taxon>
        <taxon>rosids</taxon>
        <taxon>fabids</taxon>
        <taxon>Malpighiales</taxon>
        <taxon>Rhizophoraceae</taxon>
        <taxon>Rhizophora</taxon>
    </lineage>
</organism>
<accession>A0A2P2N7X9</accession>
<proteinExistence type="predicted"/>
<evidence type="ECO:0000313" key="1">
    <source>
        <dbReference type="EMBL" id="MBX38597.1"/>
    </source>
</evidence>